<organism evidence="2 3">
    <name type="scientific">Fusarium redolens</name>
    <dbReference type="NCBI Taxonomy" id="48865"/>
    <lineage>
        <taxon>Eukaryota</taxon>
        <taxon>Fungi</taxon>
        <taxon>Dikarya</taxon>
        <taxon>Ascomycota</taxon>
        <taxon>Pezizomycotina</taxon>
        <taxon>Sordariomycetes</taxon>
        <taxon>Hypocreomycetidae</taxon>
        <taxon>Hypocreales</taxon>
        <taxon>Nectriaceae</taxon>
        <taxon>Fusarium</taxon>
        <taxon>Fusarium redolens species complex</taxon>
    </lineage>
</organism>
<evidence type="ECO:0000313" key="2">
    <source>
        <dbReference type="EMBL" id="KAH7224354.1"/>
    </source>
</evidence>
<gene>
    <name evidence="2" type="ORF">BKA55DRAFT_584499</name>
</gene>
<dbReference type="EMBL" id="JAGMUX010000026">
    <property type="protein sequence ID" value="KAH7224354.1"/>
    <property type="molecule type" value="Genomic_DNA"/>
</dbReference>
<name>A0A9P9JLK3_FUSRE</name>
<feature type="compositionally biased region" description="Acidic residues" evidence="1">
    <location>
        <begin position="86"/>
        <end position="97"/>
    </location>
</feature>
<dbReference type="OrthoDB" id="5094464at2759"/>
<dbReference type="Proteomes" id="UP000720189">
    <property type="component" value="Unassembled WGS sequence"/>
</dbReference>
<comment type="caution">
    <text evidence="2">The sequence shown here is derived from an EMBL/GenBank/DDBJ whole genome shotgun (WGS) entry which is preliminary data.</text>
</comment>
<dbReference type="GeneID" id="70224292"/>
<sequence length="97" mass="11387">MCYQNKTVEVCDRCSSRSTLVTYGPVTPCGRRGRGPLTQIDDTNTEEPCYGVEVYEEESSVDLCHNCRILEELKARERERQRDNNTEDEEWEDVYMR</sequence>
<keyword evidence="3" id="KW-1185">Reference proteome</keyword>
<evidence type="ECO:0000256" key="1">
    <source>
        <dbReference type="SAM" id="MobiDB-lite"/>
    </source>
</evidence>
<protein>
    <submittedName>
        <fullName evidence="2">Uncharacterized protein</fullName>
    </submittedName>
</protein>
<feature type="region of interest" description="Disordered" evidence="1">
    <location>
        <begin position="77"/>
        <end position="97"/>
    </location>
</feature>
<evidence type="ECO:0000313" key="3">
    <source>
        <dbReference type="Proteomes" id="UP000720189"/>
    </source>
</evidence>
<dbReference type="AlphaFoldDB" id="A0A9P9JLK3"/>
<proteinExistence type="predicted"/>
<dbReference type="RefSeq" id="XP_046042415.1">
    <property type="nucleotide sequence ID" value="XM_046194338.1"/>
</dbReference>
<accession>A0A9P9JLK3</accession>
<reference evidence="2" key="1">
    <citation type="journal article" date="2021" name="Nat. Commun.">
        <title>Genetic determinants of endophytism in the Arabidopsis root mycobiome.</title>
        <authorList>
            <person name="Mesny F."/>
            <person name="Miyauchi S."/>
            <person name="Thiergart T."/>
            <person name="Pickel B."/>
            <person name="Atanasova L."/>
            <person name="Karlsson M."/>
            <person name="Huettel B."/>
            <person name="Barry K.W."/>
            <person name="Haridas S."/>
            <person name="Chen C."/>
            <person name="Bauer D."/>
            <person name="Andreopoulos W."/>
            <person name="Pangilinan J."/>
            <person name="LaButti K."/>
            <person name="Riley R."/>
            <person name="Lipzen A."/>
            <person name="Clum A."/>
            <person name="Drula E."/>
            <person name="Henrissat B."/>
            <person name="Kohler A."/>
            <person name="Grigoriev I.V."/>
            <person name="Martin F.M."/>
            <person name="Hacquard S."/>
        </authorList>
    </citation>
    <scope>NUCLEOTIDE SEQUENCE</scope>
    <source>
        <strain evidence="2">MPI-CAGE-AT-0023</strain>
    </source>
</reference>